<accession>A0ABR1ENB6</accession>
<organism evidence="1 2">
    <name type="scientific">Necator americanus</name>
    <name type="common">Human hookworm</name>
    <dbReference type="NCBI Taxonomy" id="51031"/>
    <lineage>
        <taxon>Eukaryota</taxon>
        <taxon>Metazoa</taxon>
        <taxon>Ecdysozoa</taxon>
        <taxon>Nematoda</taxon>
        <taxon>Chromadorea</taxon>
        <taxon>Rhabditida</taxon>
        <taxon>Rhabditina</taxon>
        <taxon>Rhabditomorpha</taxon>
        <taxon>Strongyloidea</taxon>
        <taxon>Ancylostomatidae</taxon>
        <taxon>Bunostominae</taxon>
        <taxon>Necator</taxon>
    </lineage>
</organism>
<dbReference type="EMBL" id="JAVFWL010000006">
    <property type="protein sequence ID" value="KAK6764110.1"/>
    <property type="molecule type" value="Genomic_DNA"/>
</dbReference>
<dbReference type="Gene3D" id="3.60.10.10">
    <property type="entry name" value="Endonuclease/exonuclease/phosphatase"/>
    <property type="match status" value="1"/>
</dbReference>
<dbReference type="SUPFAM" id="SSF56219">
    <property type="entry name" value="DNase I-like"/>
    <property type="match status" value="1"/>
</dbReference>
<proteinExistence type="predicted"/>
<evidence type="ECO:0000313" key="1">
    <source>
        <dbReference type="EMBL" id="KAK6764110.1"/>
    </source>
</evidence>
<name>A0ABR1ENB6_NECAM</name>
<comment type="caution">
    <text evidence="1">The sequence shown here is derived from an EMBL/GenBank/DDBJ whole genome shotgun (WGS) entry which is preliminary data.</text>
</comment>
<reference evidence="1 2" key="1">
    <citation type="submission" date="2023-08" db="EMBL/GenBank/DDBJ databases">
        <title>A Necator americanus chromosomal reference genome.</title>
        <authorList>
            <person name="Ilik V."/>
            <person name="Petrzelkova K.J."/>
            <person name="Pardy F."/>
            <person name="Fuh T."/>
            <person name="Niatou-Singa F.S."/>
            <person name="Gouil Q."/>
            <person name="Baker L."/>
            <person name="Ritchie M.E."/>
            <person name="Jex A.R."/>
            <person name="Gazzola D."/>
            <person name="Li H."/>
            <person name="Toshio Fujiwara R."/>
            <person name="Zhan B."/>
            <person name="Aroian R.V."/>
            <person name="Pafco B."/>
            <person name="Schwarz E.M."/>
        </authorList>
    </citation>
    <scope>NUCLEOTIDE SEQUENCE [LARGE SCALE GENOMIC DNA]</scope>
    <source>
        <strain evidence="1 2">Aroian</strain>
        <tissue evidence="1">Whole animal</tissue>
    </source>
</reference>
<dbReference type="Proteomes" id="UP001303046">
    <property type="component" value="Unassembled WGS sequence"/>
</dbReference>
<protein>
    <submittedName>
        <fullName evidence="1">Uncharacterized protein</fullName>
    </submittedName>
</protein>
<sequence length="160" mass="18506">MSSDLQQTALSRLLRNLWVPFATLRETGIRNRPFISIGDYTIYCSNDDDEKKISCAIAVRNDYANMMNEVGSTQLRCDFLRLRDHRGRIFWFVCAHASTETAEENNKDAFYDEDNALMSRIPSQQLTIVGIDANAKMGREQKFDLLDKWCFPVKHTSDNR</sequence>
<gene>
    <name evidence="1" type="primary">Necator_chrX.g24603</name>
    <name evidence="1" type="ORF">RB195_024438</name>
</gene>
<evidence type="ECO:0000313" key="2">
    <source>
        <dbReference type="Proteomes" id="UP001303046"/>
    </source>
</evidence>
<keyword evidence="2" id="KW-1185">Reference proteome</keyword>
<dbReference type="InterPro" id="IPR036691">
    <property type="entry name" value="Endo/exonu/phosph_ase_sf"/>
</dbReference>